<feature type="region of interest" description="Disordered" evidence="1">
    <location>
        <begin position="70"/>
        <end position="95"/>
    </location>
</feature>
<dbReference type="Proteomes" id="UP001044222">
    <property type="component" value="Unassembled WGS sequence"/>
</dbReference>
<keyword evidence="3" id="KW-1185">Reference proteome</keyword>
<gene>
    <name evidence="2" type="ORF">ANANG_G00002570</name>
</gene>
<protein>
    <submittedName>
        <fullName evidence="2">Uncharacterized protein</fullName>
    </submittedName>
</protein>
<evidence type="ECO:0000313" key="2">
    <source>
        <dbReference type="EMBL" id="KAG5855961.1"/>
    </source>
</evidence>
<evidence type="ECO:0000256" key="1">
    <source>
        <dbReference type="SAM" id="MobiDB-lite"/>
    </source>
</evidence>
<accession>A0A9D3MVR7</accession>
<name>A0A9D3MVR7_ANGAN</name>
<dbReference type="AlphaFoldDB" id="A0A9D3MVR7"/>
<comment type="caution">
    <text evidence="2">The sequence shown here is derived from an EMBL/GenBank/DDBJ whole genome shotgun (WGS) entry which is preliminary data.</text>
</comment>
<evidence type="ECO:0000313" key="3">
    <source>
        <dbReference type="Proteomes" id="UP001044222"/>
    </source>
</evidence>
<dbReference type="EMBL" id="JAFIRN010000001">
    <property type="protein sequence ID" value="KAG5855961.1"/>
    <property type="molecule type" value="Genomic_DNA"/>
</dbReference>
<organism evidence="2 3">
    <name type="scientific">Anguilla anguilla</name>
    <name type="common">European freshwater eel</name>
    <name type="synonym">Muraena anguilla</name>
    <dbReference type="NCBI Taxonomy" id="7936"/>
    <lineage>
        <taxon>Eukaryota</taxon>
        <taxon>Metazoa</taxon>
        <taxon>Chordata</taxon>
        <taxon>Craniata</taxon>
        <taxon>Vertebrata</taxon>
        <taxon>Euteleostomi</taxon>
        <taxon>Actinopterygii</taxon>
        <taxon>Neopterygii</taxon>
        <taxon>Teleostei</taxon>
        <taxon>Anguilliformes</taxon>
        <taxon>Anguillidae</taxon>
        <taxon>Anguilla</taxon>
    </lineage>
</organism>
<proteinExistence type="predicted"/>
<sequence length="95" mass="9704">MGSMGMGGGFIPRTHRLGVQAGGGVHGGGVLTVRSARFHRLPCLVHCRAAAAALRTAGASDVAAAGVGAALTPADTNQEEQQEEAQHQQQHQQPV</sequence>
<reference evidence="2" key="1">
    <citation type="submission" date="2021-01" db="EMBL/GenBank/DDBJ databases">
        <title>A chromosome-scale assembly of European eel, Anguilla anguilla.</title>
        <authorList>
            <person name="Henkel C."/>
            <person name="Jong-Raadsen S.A."/>
            <person name="Dufour S."/>
            <person name="Weltzien F.-A."/>
            <person name="Palstra A.P."/>
            <person name="Pelster B."/>
            <person name="Spaink H.P."/>
            <person name="Van Den Thillart G.E."/>
            <person name="Jansen H."/>
            <person name="Zahm M."/>
            <person name="Klopp C."/>
            <person name="Cedric C."/>
            <person name="Louis A."/>
            <person name="Berthelot C."/>
            <person name="Parey E."/>
            <person name="Roest Crollius H."/>
            <person name="Montfort J."/>
            <person name="Robinson-Rechavi M."/>
            <person name="Bucao C."/>
            <person name="Bouchez O."/>
            <person name="Gislard M."/>
            <person name="Lluch J."/>
            <person name="Milhes M."/>
            <person name="Lampietro C."/>
            <person name="Lopez Roques C."/>
            <person name="Donnadieu C."/>
            <person name="Braasch I."/>
            <person name="Desvignes T."/>
            <person name="Postlethwait J."/>
            <person name="Bobe J."/>
            <person name="Guiguen Y."/>
            <person name="Dirks R."/>
        </authorList>
    </citation>
    <scope>NUCLEOTIDE SEQUENCE</scope>
    <source>
        <strain evidence="2">Tag_6206</strain>
        <tissue evidence="2">Liver</tissue>
    </source>
</reference>